<comment type="similarity">
    <text evidence="7">Belongs to the class I-like SAM-binding methyltransferase superfamily. TrmB family.</text>
</comment>
<comment type="pathway">
    <text evidence="7">tRNA modification; N(7)-methylguanine-tRNA biosynthesis.</text>
</comment>
<dbReference type="PANTHER" id="PTHR23417:SF14">
    <property type="entry name" value="PENTACOTRIPEPTIDE-REPEAT REGION OF PRORP DOMAIN-CONTAINING PROTEIN"/>
    <property type="match status" value="1"/>
</dbReference>
<keyword evidence="5 7" id="KW-0949">S-adenosyl-L-methionine</keyword>
<dbReference type="NCBIfam" id="TIGR00091">
    <property type="entry name" value="tRNA (guanosine(46)-N7)-methyltransferase TrmB"/>
    <property type="match status" value="1"/>
</dbReference>
<sequence>MPNFITQSVSLPPLPARFGEVEFLETARGRNLTLVRTKSFDSEFFITLKPSDGKVIVKGEKITKPAKIGHLQRALEIFKERFCGSIISQAFAYKDSSLTEKTPLILDENEILSLVKSSKFNKIFIEIGFGSGRHLLHQAHSNQDALLIGIEIYKPAIEQVAKLAIREGLQNIALIATDARILLSLLPAGCLQRVFLHFPVPWDDAPHRRVISDEFASQIARTLELGGRFELRTDSEEYFLYAMQKLSPYVQRKAGEISHFKNRDAAVASKYEDRWRKMDKDIYDLIYENKTAGLGEPQQFEMEFLKFDAAAIARNFKNSTFKGEDFFVHFEEIFYFDAQKSLDADWACTADGGVNFDAGSDSNFTSKTNSNPCANLDGGFISYEAGADGMSEAINLNAMRGKNLTKRASMDEISSGGGKILATTASDKISACENATQILKKASGALNTNRADKTSAKDGVNLKEDRLSTNGVNLTGGGVASARNTISTGAATSAKFNRPASSEKRALACEQIATSSALNASGTEGALAAIDATGASTTPAAIGTIDASNMPNLDGSFAATRAAEANATSNATHTDEANVTQILKKASAILCKNELQTELKNELNHAAEPQAELQNKSNSIKSQVGRRSEPSHDELQAEHQGKLNRAEQQDKQQSKPCCTEPQNERQSKSGAAEPQDVLILLSLGAFDFPQQCFIRANASGTRYFIRRPLPTRENHAAHQKISEIFSQWQR</sequence>
<protein>
    <recommendedName>
        <fullName evidence="7">tRNA (guanine-N(7)-)-methyltransferase</fullName>
        <ecNumber evidence="7">2.1.1.33</ecNumber>
    </recommendedName>
    <alternativeName>
        <fullName evidence="7">tRNA (guanine(46)-N(7))-methyltransferase</fullName>
    </alternativeName>
    <alternativeName>
        <fullName evidence="7">tRNA(m7G46)-methyltransferase</fullName>
    </alternativeName>
</protein>
<dbReference type="InterPro" id="IPR029063">
    <property type="entry name" value="SAM-dependent_MTases_sf"/>
</dbReference>
<dbReference type="EC" id="2.1.1.33" evidence="7"/>
<evidence type="ECO:0000256" key="2">
    <source>
        <dbReference type="ARBA" id="ARBA00003015"/>
    </source>
</evidence>
<dbReference type="RefSeq" id="WP_005872300.1">
    <property type="nucleotide sequence ID" value="NZ_ACYG01000027.1"/>
</dbReference>
<evidence type="ECO:0000313" key="10">
    <source>
        <dbReference type="Proteomes" id="UP000005709"/>
    </source>
</evidence>
<feature type="binding site" evidence="7">
    <location>
        <position position="126"/>
    </location>
    <ligand>
        <name>S-adenosyl-L-methionine</name>
        <dbReference type="ChEBI" id="CHEBI:59789"/>
    </ligand>
</feature>
<dbReference type="GO" id="GO:0008176">
    <property type="term" value="F:tRNA (guanine(46)-N7)-methyltransferase activity"/>
    <property type="evidence" value="ECO:0007669"/>
    <property type="project" value="UniProtKB-UniRule"/>
</dbReference>
<comment type="caution">
    <text evidence="7">Lacks conserved residue(s) required for the propagation of feature annotation.</text>
</comment>
<feature type="binding site" evidence="7">
    <location>
        <position position="178"/>
    </location>
    <ligand>
        <name>S-adenosyl-L-methionine</name>
        <dbReference type="ChEBI" id="CHEBI:59789"/>
    </ligand>
</feature>
<dbReference type="EMBL" id="ACYG01000027">
    <property type="protein sequence ID" value="EEV17249.1"/>
    <property type="molecule type" value="Genomic_DNA"/>
</dbReference>
<dbReference type="OrthoDB" id="9802090at2"/>
<keyword evidence="3 7" id="KW-0489">Methyltransferase</keyword>
<comment type="function">
    <text evidence="2 7">Catalyzes the formation of N(7)-methylguanine at position 46 (m7G46) in tRNA.</text>
</comment>
<keyword evidence="6 7" id="KW-0819">tRNA processing</keyword>
<dbReference type="AlphaFoldDB" id="C8PJZ4"/>
<evidence type="ECO:0000256" key="4">
    <source>
        <dbReference type="ARBA" id="ARBA00022679"/>
    </source>
</evidence>
<keyword evidence="4 7" id="KW-0808">Transferase</keyword>
<evidence type="ECO:0000256" key="1">
    <source>
        <dbReference type="ARBA" id="ARBA00000142"/>
    </source>
</evidence>
<evidence type="ECO:0000256" key="8">
    <source>
        <dbReference type="SAM" id="MobiDB-lite"/>
    </source>
</evidence>
<dbReference type="Gene3D" id="3.40.50.150">
    <property type="entry name" value="Vaccinia Virus protein VP39"/>
    <property type="match status" value="1"/>
</dbReference>
<comment type="catalytic activity">
    <reaction evidence="1 7">
        <text>guanosine(46) in tRNA + S-adenosyl-L-methionine = N(7)-methylguanosine(46) in tRNA + S-adenosyl-L-homocysteine</text>
        <dbReference type="Rhea" id="RHEA:42708"/>
        <dbReference type="Rhea" id="RHEA-COMP:10188"/>
        <dbReference type="Rhea" id="RHEA-COMP:10189"/>
        <dbReference type="ChEBI" id="CHEBI:57856"/>
        <dbReference type="ChEBI" id="CHEBI:59789"/>
        <dbReference type="ChEBI" id="CHEBI:74269"/>
        <dbReference type="ChEBI" id="CHEBI:74480"/>
        <dbReference type="EC" id="2.1.1.33"/>
    </reaction>
</comment>
<dbReference type="InterPro" id="IPR055361">
    <property type="entry name" value="tRNA_methyltr_TrmB_bact"/>
</dbReference>
<dbReference type="PANTHER" id="PTHR23417">
    <property type="entry name" value="3-DEOXY-D-MANNO-OCTULOSONIC-ACID TRANSFERASE/TRNA GUANINE-N 7 - -METHYLTRANSFERASE"/>
    <property type="match status" value="1"/>
</dbReference>
<accession>C8PJZ4</accession>
<gene>
    <name evidence="7 9" type="primary">trmB</name>
    <name evidence="9" type="ORF">CAMGR0001_1545</name>
</gene>
<dbReference type="UniPathway" id="UPA00989"/>
<evidence type="ECO:0000256" key="7">
    <source>
        <dbReference type="HAMAP-Rule" id="MF_01057"/>
    </source>
</evidence>
<keyword evidence="10" id="KW-1185">Reference proteome</keyword>
<proteinExistence type="inferred from homology"/>
<dbReference type="GO" id="GO:0043527">
    <property type="term" value="C:tRNA methyltransferase complex"/>
    <property type="evidence" value="ECO:0007669"/>
    <property type="project" value="TreeGrafter"/>
</dbReference>
<dbReference type="SUPFAM" id="SSF53335">
    <property type="entry name" value="S-adenosyl-L-methionine-dependent methyltransferases"/>
    <property type="match status" value="1"/>
</dbReference>
<dbReference type="Pfam" id="PF02390">
    <property type="entry name" value="Methyltransf_4"/>
    <property type="match status" value="1"/>
</dbReference>
<dbReference type="CDD" id="cd02440">
    <property type="entry name" value="AdoMet_MTases"/>
    <property type="match status" value="1"/>
</dbReference>
<organism evidence="9 10">
    <name type="scientific">Campylobacter gracilis RM3268</name>
    <dbReference type="NCBI Taxonomy" id="553220"/>
    <lineage>
        <taxon>Bacteria</taxon>
        <taxon>Pseudomonadati</taxon>
        <taxon>Campylobacterota</taxon>
        <taxon>Epsilonproteobacteria</taxon>
        <taxon>Campylobacterales</taxon>
        <taxon>Campylobacteraceae</taxon>
        <taxon>Campylobacter</taxon>
    </lineage>
</organism>
<feature type="region of interest" description="Disordered" evidence="8">
    <location>
        <begin position="607"/>
        <end position="672"/>
    </location>
</feature>
<dbReference type="eggNOG" id="COG0220">
    <property type="taxonomic scope" value="Bacteria"/>
</dbReference>
<dbReference type="HAMAP" id="MF_01057">
    <property type="entry name" value="tRNA_methyltr_TrmB"/>
    <property type="match status" value="1"/>
</dbReference>
<dbReference type="STRING" id="824.CGRAC_0701"/>
<dbReference type="Proteomes" id="UP000005709">
    <property type="component" value="Unassembled WGS sequence"/>
</dbReference>
<name>C8PJZ4_9BACT</name>
<evidence type="ECO:0000256" key="5">
    <source>
        <dbReference type="ARBA" id="ARBA00022691"/>
    </source>
</evidence>
<dbReference type="InterPro" id="IPR003358">
    <property type="entry name" value="tRNA_(Gua-N-7)_MeTrfase_Trmb"/>
</dbReference>
<reference evidence="9 10" key="1">
    <citation type="submission" date="2009-07" db="EMBL/GenBank/DDBJ databases">
        <authorList>
            <person name="Madupu R."/>
            <person name="Sebastian Y."/>
            <person name="Durkin A.S."/>
            <person name="Torralba M."/>
            <person name="Methe B."/>
            <person name="Sutton G.G."/>
            <person name="Strausberg R.L."/>
            <person name="Nelson K.E."/>
        </authorList>
    </citation>
    <scope>NUCLEOTIDE SEQUENCE [LARGE SCALE GENOMIC DNA]</scope>
    <source>
        <strain evidence="9 10">RM3268</strain>
    </source>
</reference>
<evidence type="ECO:0000256" key="6">
    <source>
        <dbReference type="ARBA" id="ARBA00022694"/>
    </source>
</evidence>
<feature type="binding site" evidence="7">
    <location>
        <position position="234"/>
    </location>
    <ligand>
        <name>substrate</name>
    </ligand>
</feature>
<feature type="compositionally biased region" description="Basic and acidic residues" evidence="8">
    <location>
        <begin position="626"/>
        <end position="653"/>
    </location>
</feature>
<feature type="binding site" evidence="7">
    <location>
        <position position="151"/>
    </location>
    <ligand>
        <name>S-adenosyl-L-methionine</name>
        <dbReference type="ChEBI" id="CHEBI:59789"/>
    </ligand>
</feature>
<comment type="caution">
    <text evidence="9">The sequence shown here is derived from an EMBL/GenBank/DDBJ whole genome shotgun (WGS) entry which is preliminary data.</text>
</comment>
<evidence type="ECO:0000256" key="3">
    <source>
        <dbReference type="ARBA" id="ARBA00022603"/>
    </source>
</evidence>
<feature type="compositionally biased region" description="Polar residues" evidence="8">
    <location>
        <begin position="612"/>
        <end position="622"/>
    </location>
</feature>
<dbReference type="PROSITE" id="PS51625">
    <property type="entry name" value="SAM_MT_TRMB"/>
    <property type="match status" value="1"/>
</dbReference>
<evidence type="ECO:0000313" key="9">
    <source>
        <dbReference type="EMBL" id="EEV17249.1"/>
    </source>
</evidence>